<feature type="coiled-coil region" evidence="1">
    <location>
        <begin position="133"/>
        <end position="160"/>
    </location>
</feature>
<dbReference type="OrthoDB" id="10056369at2759"/>
<evidence type="ECO:0000256" key="1">
    <source>
        <dbReference type="SAM" id="Coils"/>
    </source>
</evidence>
<dbReference type="AlphaFoldDB" id="A0A813TU41"/>
<keyword evidence="1" id="KW-0175">Coiled coil</keyword>
<protein>
    <recommendedName>
        <fullName evidence="2">Dynamin N-terminal domain-containing protein</fullName>
    </recommendedName>
</protein>
<organism evidence="3 4">
    <name type="scientific">Brachionus calyciflorus</name>
    <dbReference type="NCBI Taxonomy" id="104777"/>
    <lineage>
        <taxon>Eukaryota</taxon>
        <taxon>Metazoa</taxon>
        <taxon>Spiralia</taxon>
        <taxon>Gnathifera</taxon>
        <taxon>Rotifera</taxon>
        <taxon>Eurotatoria</taxon>
        <taxon>Monogononta</taxon>
        <taxon>Pseudotrocha</taxon>
        <taxon>Ploima</taxon>
        <taxon>Brachionidae</taxon>
        <taxon>Brachionus</taxon>
    </lineage>
</organism>
<name>A0A813TU41_9BILA</name>
<dbReference type="Gene3D" id="3.40.50.300">
    <property type="entry name" value="P-loop containing nucleotide triphosphate hydrolases"/>
    <property type="match status" value="2"/>
</dbReference>
<evidence type="ECO:0000313" key="4">
    <source>
        <dbReference type="Proteomes" id="UP000663879"/>
    </source>
</evidence>
<dbReference type="EMBL" id="CAJNOC010000912">
    <property type="protein sequence ID" value="CAF0816449.1"/>
    <property type="molecule type" value="Genomic_DNA"/>
</dbReference>
<dbReference type="Proteomes" id="UP000663879">
    <property type="component" value="Unassembled WGS sequence"/>
</dbReference>
<proteinExistence type="predicted"/>
<dbReference type="Pfam" id="PF00350">
    <property type="entry name" value="Dynamin_N"/>
    <property type="match status" value="1"/>
</dbReference>
<gene>
    <name evidence="3" type="ORF">OXX778_LOCUS7236</name>
</gene>
<dbReference type="InterPro" id="IPR027417">
    <property type="entry name" value="P-loop_NTPase"/>
</dbReference>
<dbReference type="InterPro" id="IPR045063">
    <property type="entry name" value="Dynamin_N"/>
</dbReference>
<sequence>MQDLENLEEQLVLFEDALNSSKYLIETFSLENNRIDLKSINDELKNDLDDQLKRIRKRDFEIAAVGKEKSGKSSLLNAWIGFELLPTDSKRCTYTTTEIRSSANVNEQKYLIEYFSKDEFDQLNSQGSASLASKGYDSLLKKENEEIKSLNDQISKYLGKPVVEKNFTSFNQIADELRSAISNPGHARAVKKICIWTPKLTQKENVVLYDVPGYDSPLTLHKEQTKNKLAHVDSILFASPFKTPSLNDCEIEILELSDKNDNFIDIKDKIVVALTNCDAAGSRNQFKKLLDENRQAWKLKNVAEQRIVPVCSIIEAADLKKPELVKAIKDMKDLNGGDSGMATLKKTVNECINDLKYKIAFQRCVDIKNKLNNFFNSIRETIKERFNVDENTELNDTIDDSDMKKLYIEWWAQKWKSIHKNFQKYFYTKIKPNASPDDPSYLNEDDIQFKDIYVKAIESAFNNLEINNKEAQKLVYNSVVHSKIMAPKYGNIEIRKELASEAMLCIGKLTESLNKFLWAIIERMISWMREELWNIPEIRKEMIGEDEKLANSLIQCSFDALIKRLARPATDIFLRFPRAKVERIKVLKEFQMELLVMDKFLINGRLIDRGLYQYLASGKHAKFTYELHHDEVYHAPHETVHNVVEEPKKANIDDEYASTDSLYQEPEVTKKKSLLDKLKKRKKDNSDTISVISMKSNDSETNESLWLEDKQLIKVNNPFEKLVFTPDAENFDQVHNEIQEDLAEFLECIKNSIFYGSGIQRYYNSELENVRRRFIDLENNAGRWWYYIDKHINQKDSKVKIPVPSKADELKNRTLAIQTLKDFSKIIEECYF</sequence>
<accession>A0A813TU41</accession>
<evidence type="ECO:0000313" key="3">
    <source>
        <dbReference type="EMBL" id="CAF0816449.1"/>
    </source>
</evidence>
<dbReference type="SUPFAM" id="SSF52540">
    <property type="entry name" value="P-loop containing nucleoside triphosphate hydrolases"/>
    <property type="match status" value="1"/>
</dbReference>
<evidence type="ECO:0000259" key="2">
    <source>
        <dbReference type="Pfam" id="PF00350"/>
    </source>
</evidence>
<reference evidence="3" key="1">
    <citation type="submission" date="2021-02" db="EMBL/GenBank/DDBJ databases">
        <authorList>
            <person name="Nowell W R."/>
        </authorList>
    </citation>
    <scope>NUCLEOTIDE SEQUENCE</scope>
    <source>
        <strain evidence="3">Ploen Becks lab</strain>
    </source>
</reference>
<feature type="domain" description="Dynamin N-terminal" evidence="2">
    <location>
        <begin position="62"/>
        <end position="262"/>
    </location>
</feature>
<keyword evidence="4" id="KW-1185">Reference proteome</keyword>
<comment type="caution">
    <text evidence="3">The sequence shown here is derived from an EMBL/GenBank/DDBJ whole genome shotgun (WGS) entry which is preliminary data.</text>
</comment>